<evidence type="ECO:0000256" key="3">
    <source>
        <dbReference type="ARBA" id="ARBA00023163"/>
    </source>
</evidence>
<keyword evidence="2" id="KW-0238">DNA-binding</keyword>
<comment type="caution">
    <text evidence="6">The sequence shown here is derived from an EMBL/GenBank/DDBJ whole genome shotgun (WGS) entry which is preliminary data.</text>
</comment>
<dbReference type="SUPFAM" id="SSF46785">
    <property type="entry name" value="Winged helix' DNA-binding domain"/>
    <property type="match status" value="1"/>
</dbReference>
<dbReference type="InterPro" id="IPR011663">
    <property type="entry name" value="UTRA"/>
</dbReference>
<accession>A0ABV4U1F6</accession>
<dbReference type="PROSITE" id="PS50949">
    <property type="entry name" value="HTH_GNTR"/>
    <property type="match status" value="1"/>
</dbReference>
<keyword evidence="7" id="KW-1185">Reference proteome</keyword>
<proteinExistence type="predicted"/>
<dbReference type="Gene3D" id="3.40.1410.10">
    <property type="entry name" value="Chorismate lyase-like"/>
    <property type="match status" value="1"/>
</dbReference>
<evidence type="ECO:0000313" key="6">
    <source>
        <dbReference type="EMBL" id="MFA9477435.1"/>
    </source>
</evidence>
<dbReference type="SMART" id="SM00866">
    <property type="entry name" value="UTRA"/>
    <property type="match status" value="1"/>
</dbReference>
<evidence type="ECO:0000256" key="1">
    <source>
        <dbReference type="ARBA" id="ARBA00023015"/>
    </source>
</evidence>
<dbReference type="SMART" id="SM00345">
    <property type="entry name" value="HTH_GNTR"/>
    <property type="match status" value="1"/>
</dbReference>
<dbReference type="Proteomes" id="UP001575105">
    <property type="component" value="Unassembled WGS sequence"/>
</dbReference>
<keyword evidence="3" id="KW-0804">Transcription</keyword>
<dbReference type="Pfam" id="PF00392">
    <property type="entry name" value="GntR"/>
    <property type="match status" value="1"/>
</dbReference>
<organism evidence="6 7">
    <name type="scientific">Natronomicrosphaera hydrolytica</name>
    <dbReference type="NCBI Taxonomy" id="3242702"/>
    <lineage>
        <taxon>Bacteria</taxon>
        <taxon>Pseudomonadati</taxon>
        <taxon>Planctomycetota</taxon>
        <taxon>Phycisphaerae</taxon>
        <taxon>Phycisphaerales</taxon>
        <taxon>Phycisphaeraceae</taxon>
        <taxon>Natronomicrosphaera</taxon>
    </lineage>
</organism>
<dbReference type="PANTHER" id="PTHR44846:SF17">
    <property type="entry name" value="GNTR-FAMILY TRANSCRIPTIONAL REGULATOR"/>
    <property type="match status" value="1"/>
</dbReference>
<dbReference type="PRINTS" id="PR00035">
    <property type="entry name" value="HTHGNTR"/>
</dbReference>
<dbReference type="InterPro" id="IPR036390">
    <property type="entry name" value="WH_DNA-bd_sf"/>
</dbReference>
<dbReference type="PANTHER" id="PTHR44846">
    <property type="entry name" value="MANNOSYL-D-GLYCERATE TRANSPORT/METABOLISM SYSTEM REPRESSOR MNGR-RELATED"/>
    <property type="match status" value="1"/>
</dbReference>
<dbReference type="InterPro" id="IPR036388">
    <property type="entry name" value="WH-like_DNA-bd_sf"/>
</dbReference>
<keyword evidence="1" id="KW-0805">Transcription regulation</keyword>
<evidence type="ECO:0000259" key="5">
    <source>
        <dbReference type="PROSITE" id="PS50949"/>
    </source>
</evidence>
<dbReference type="InterPro" id="IPR050679">
    <property type="entry name" value="Bact_HTH_transcr_reg"/>
</dbReference>
<evidence type="ECO:0000256" key="4">
    <source>
        <dbReference type="SAM" id="MobiDB-lite"/>
    </source>
</evidence>
<sequence>MKVASHRVAQVIRRQILHGEYGIGQQLPTEQMLCEKFGVSRVTVREGLRILQDQGLIQRRRGSGSRVAAQPQRHIPLVHGGYFDSVWPYLDELERRVKTMRWVDAPPAIATAMSIKAGQSVLWAERVDLLSGDPVAVDEVWLEGSVATRITRDDLVHVDFLNHWQDVQQVELEYVRQSVEAVQTSTATAQSLQMRRGRPALRETCTAYLTNQRAGGLFVTHYRPDVFRLESIVRHRRQNEPDKTAAAKRNNQSEAREKRP</sequence>
<dbReference type="InterPro" id="IPR000524">
    <property type="entry name" value="Tscrpt_reg_HTH_GntR"/>
</dbReference>
<dbReference type="EMBL" id="JBGUBD010000002">
    <property type="protein sequence ID" value="MFA9477435.1"/>
    <property type="molecule type" value="Genomic_DNA"/>
</dbReference>
<protein>
    <submittedName>
        <fullName evidence="6">GntR family transcriptional regulator</fullName>
    </submittedName>
</protein>
<dbReference type="Pfam" id="PF07702">
    <property type="entry name" value="UTRA"/>
    <property type="match status" value="1"/>
</dbReference>
<reference evidence="6 7" key="1">
    <citation type="submission" date="2024-08" db="EMBL/GenBank/DDBJ databases">
        <title>Whole-genome sequencing of halo(alkali)philic microorganisms from hypersaline lakes.</title>
        <authorList>
            <person name="Sorokin D.Y."/>
            <person name="Merkel A.Y."/>
            <person name="Messina E."/>
            <person name="Yakimov M."/>
        </authorList>
    </citation>
    <scope>NUCLEOTIDE SEQUENCE [LARGE SCALE GENOMIC DNA]</scope>
    <source>
        <strain evidence="6 7">AB-hyl4</strain>
    </source>
</reference>
<feature type="domain" description="HTH gntR-type" evidence="5">
    <location>
        <begin position="2"/>
        <end position="70"/>
    </location>
</feature>
<dbReference type="SUPFAM" id="SSF64288">
    <property type="entry name" value="Chorismate lyase-like"/>
    <property type="match status" value="1"/>
</dbReference>
<name>A0ABV4U1F6_9BACT</name>
<feature type="region of interest" description="Disordered" evidence="4">
    <location>
        <begin position="237"/>
        <end position="260"/>
    </location>
</feature>
<evidence type="ECO:0000313" key="7">
    <source>
        <dbReference type="Proteomes" id="UP001575105"/>
    </source>
</evidence>
<dbReference type="RefSeq" id="WP_425344359.1">
    <property type="nucleotide sequence ID" value="NZ_JBGUBD010000002.1"/>
</dbReference>
<dbReference type="CDD" id="cd07377">
    <property type="entry name" value="WHTH_GntR"/>
    <property type="match status" value="1"/>
</dbReference>
<dbReference type="Gene3D" id="1.10.10.10">
    <property type="entry name" value="Winged helix-like DNA-binding domain superfamily/Winged helix DNA-binding domain"/>
    <property type="match status" value="1"/>
</dbReference>
<gene>
    <name evidence="6" type="ORF">ACERK3_03910</name>
</gene>
<evidence type="ECO:0000256" key="2">
    <source>
        <dbReference type="ARBA" id="ARBA00023125"/>
    </source>
</evidence>
<dbReference type="InterPro" id="IPR028978">
    <property type="entry name" value="Chorismate_lyase_/UTRA_dom_sf"/>
</dbReference>